<feature type="region of interest" description="Disordered" evidence="2">
    <location>
        <begin position="1"/>
        <end position="31"/>
    </location>
</feature>
<dbReference type="InterPro" id="IPR042401">
    <property type="entry name" value="SPMAP2-like"/>
</dbReference>
<keyword evidence="1" id="KW-0677">Repeat</keyword>
<dbReference type="InterPro" id="IPR006623">
    <property type="entry name" value="THEG"/>
</dbReference>
<dbReference type="EMBL" id="JASPKY010000024">
    <property type="protein sequence ID" value="KAK9751991.1"/>
    <property type="molecule type" value="Genomic_DNA"/>
</dbReference>
<evidence type="ECO:0000313" key="3">
    <source>
        <dbReference type="EMBL" id="KAK9751991.1"/>
    </source>
</evidence>
<feature type="compositionally biased region" description="Basic and acidic residues" evidence="2">
    <location>
        <begin position="248"/>
        <end position="263"/>
    </location>
</feature>
<evidence type="ECO:0000256" key="2">
    <source>
        <dbReference type="SAM" id="MobiDB-lite"/>
    </source>
</evidence>
<evidence type="ECO:0000313" key="4">
    <source>
        <dbReference type="Proteomes" id="UP001458880"/>
    </source>
</evidence>
<feature type="compositionally biased region" description="Basic and acidic residues" evidence="2">
    <location>
        <begin position="151"/>
        <end position="163"/>
    </location>
</feature>
<feature type="region of interest" description="Disordered" evidence="2">
    <location>
        <begin position="135"/>
        <end position="263"/>
    </location>
</feature>
<organism evidence="3 4">
    <name type="scientific">Popillia japonica</name>
    <name type="common">Japanese beetle</name>
    <dbReference type="NCBI Taxonomy" id="7064"/>
    <lineage>
        <taxon>Eukaryota</taxon>
        <taxon>Metazoa</taxon>
        <taxon>Ecdysozoa</taxon>
        <taxon>Arthropoda</taxon>
        <taxon>Hexapoda</taxon>
        <taxon>Insecta</taxon>
        <taxon>Pterygota</taxon>
        <taxon>Neoptera</taxon>
        <taxon>Endopterygota</taxon>
        <taxon>Coleoptera</taxon>
        <taxon>Polyphaga</taxon>
        <taxon>Scarabaeiformia</taxon>
        <taxon>Scarabaeidae</taxon>
        <taxon>Rutelinae</taxon>
        <taxon>Popillia</taxon>
    </lineage>
</organism>
<feature type="compositionally biased region" description="Basic and acidic residues" evidence="2">
    <location>
        <begin position="170"/>
        <end position="240"/>
    </location>
</feature>
<sequence>MTFPASEKSSKTTTFTEETGADDLPITEEKQKPCKKYKQNWRINLLSMPKHPRGKYTSPPDIFESGVAPGALKVELPERVEHMSRPAVRTLVVNKKQFMPFHKDYEERMDNRIELSWNSIYNAYKKARRDLARKDLARKRSASSTHSKSSRGKEQPSAKETRGGKKGKGGKGEGHGKGERGEKGKKAAKGDKGGKEGGEKGEKGDSSVKGEKGEKGDRSGKGGKGEKGDRGEKGEKAEKGKKGKKAKGGSDEQGDKADDPREWVELRARPKKVFLPEPIPRGPTVDLLDLKEKIDALATPKKVELIEYRDPTIIPESALTYVATERILELSRPTAFRLMKEEPIIPGAVKPEALTFHVTERLKTLATPKVAQGGHDTDVREDAFAISPNALKYIATERIKELAKPIER</sequence>
<comment type="caution">
    <text evidence="3">The sequence shown here is derived from an EMBL/GenBank/DDBJ whole genome shotgun (WGS) entry which is preliminary data.</text>
</comment>
<name>A0AAW1N026_POPJA</name>
<keyword evidence="4" id="KW-1185">Reference proteome</keyword>
<dbReference type="PANTHER" id="PTHR15901:SF16">
    <property type="entry name" value="TESTICULAR HAPLOID EXPRESSED GENE PROTEIN"/>
    <property type="match status" value="1"/>
</dbReference>
<accession>A0AAW1N026</accession>
<dbReference type="Pfam" id="PF14912">
    <property type="entry name" value="THEG"/>
    <property type="match status" value="3"/>
</dbReference>
<dbReference type="PANTHER" id="PTHR15901">
    <property type="entry name" value="TESTICULAR HAPLOID EXPRESSED GENE PROTEIN"/>
    <property type="match status" value="1"/>
</dbReference>
<protein>
    <submittedName>
        <fullName evidence="3">Testicular haploid expressed repeat</fullName>
    </submittedName>
</protein>
<dbReference type="AlphaFoldDB" id="A0AAW1N026"/>
<dbReference type="Proteomes" id="UP001458880">
    <property type="component" value="Unassembled WGS sequence"/>
</dbReference>
<proteinExistence type="predicted"/>
<gene>
    <name evidence="3" type="ORF">QE152_g4625</name>
</gene>
<dbReference type="SMART" id="SM00705">
    <property type="entry name" value="THEG"/>
    <property type="match status" value="4"/>
</dbReference>
<evidence type="ECO:0000256" key="1">
    <source>
        <dbReference type="ARBA" id="ARBA00022737"/>
    </source>
</evidence>
<reference evidence="3 4" key="1">
    <citation type="journal article" date="2024" name="BMC Genomics">
        <title>De novo assembly and annotation of Popillia japonica's genome with initial clues to its potential as an invasive pest.</title>
        <authorList>
            <person name="Cucini C."/>
            <person name="Boschi S."/>
            <person name="Funari R."/>
            <person name="Cardaioli E."/>
            <person name="Iannotti N."/>
            <person name="Marturano G."/>
            <person name="Paoli F."/>
            <person name="Bruttini M."/>
            <person name="Carapelli A."/>
            <person name="Frati F."/>
            <person name="Nardi F."/>
        </authorList>
    </citation>
    <scope>NUCLEOTIDE SEQUENCE [LARGE SCALE GENOMIC DNA]</scope>
    <source>
        <strain evidence="3">DMR45628</strain>
    </source>
</reference>